<dbReference type="SUPFAM" id="SSF53335">
    <property type="entry name" value="S-adenosyl-L-methionine-dependent methyltransferases"/>
    <property type="match status" value="1"/>
</dbReference>
<sequence length="279" mass="32135">MNNPALYKKANEVQRHDSEIIIAEYAPKMKWRYDGSDSLIDLGSGSGDVLMDFIYPRMPKNFHRLVCSDINPKMVKSASDQYGHIKGTEFRVLDMATQLNLPSDLQEQFDHVVSFYAMMWVENQRQCLKNISNLLRVNGGDCLLVQLASHPILDGYKLLSQMDKWAEYMNELDTLIPVPIQHWQQPTKDFAQLMAEVGFRDLSVNVQSKVFDYGSLETFKVNMKAVNPFLDRIPISLHKDYLDDLMSMTLKSLGWPIDNADYNIKFPVPYQLLIAFGRK</sequence>
<dbReference type="VEuPathDB" id="VectorBase:SCAU006379"/>
<dbReference type="OrthoDB" id="8300214at2759"/>
<dbReference type="Gene3D" id="3.40.50.150">
    <property type="entry name" value="Vaccinia Virus protein VP39"/>
    <property type="match status" value="1"/>
</dbReference>
<dbReference type="Proteomes" id="UP000095300">
    <property type="component" value="Unassembled WGS sequence"/>
</dbReference>
<protein>
    <recommendedName>
        <fullName evidence="1">Methyltransferase type 11 domain-containing protein</fullName>
    </recommendedName>
</protein>
<dbReference type="AlphaFoldDB" id="A0A1I8PAX7"/>
<evidence type="ECO:0000259" key="1">
    <source>
        <dbReference type="Pfam" id="PF08241"/>
    </source>
</evidence>
<evidence type="ECO:0000313" key="3">
    <source>
        <dbReference type="Proteomes" id="UP000095300"/>
    </source>
</evidence>
<dbReference type="EnsemblMetazoa" id="SCAU006379-RA">
    <property type="protein sequence ID" value="SCAU006379-PA"/>
    <property type="gene ID" value="SCAU006379"/>
</dbReference>
<dbReference type="GO" id="GO:0008757">
    <property type="term" value="F:S-adenosylmethionine-dependent methyltransferase activity"/>
    <property type="evidence" value="ECO:0007669"/>
    <property type="project" value="InterPro"/>
</dbReference>
<dbReference type="STRING" id="35570.A0A1I8PAX7"/>
<accession>A0A1I8PAX7</accession>
<proteinExistence type="predicted"/>
<reference evidence="2" key="1">
    <citation type="submission" date="2020-05" db="UniProtKB">
        <authorList>
            <consortium name="EnsemblMetazoa"/>
        </authorList>
    </citation>
    <scope>IDENTIFICATION</scope>
    <source>
        <strain evidence="2">USDA</strain>
    </source>
</reference>
<keyword evidence="3" id="KW-1185">Reference proteome</keyword>
<dbReference type="InterPro" id="IPR013216">
    <property type="entry name" value="Methyltransf_11"/>
</dbReference>
<organism evidence="2 3">
    <name type="scientific">Stomoxys calcitrans</name>
    <name type="common">Stable fly</name>
    <name type="synonym">Conops calcitrans</name>
    <dbReference type="NCBI Taxonomy" id="35570"/>
    <lineage>
        <taxon>Eukaryota</taxon>
        <taxon>Metazoa</taxon>
        <taxon>Ecdysozoa</taxon>
        <taxon>Arthropoda</taxon>
        <taxon>Hexapoda</taxon>
        <taxon>Insecta</taxon>
        <taxon>Pterygota</taxon>
        <taxon>Neoptera</taxon>
        <taxon>Endopterygota</taxon>
        <taxon>Diptera</taxon>
        <taxon>Brachycera</taxon>
        <taxon>Muscomorpha</taxon>
        <taxon>Muscoidea</taxon>
        <taxon>Muscidae</taxon>
        <taxon>Stomoxys</taxon>
    </lineage>
</organism>
<name>A0A1I8PAX7_STOCA</name>
<dbReference type="InterPro" id="IPR029063">
    <property type="entry name" value="SAM-dependent_MTases_sf"/>
</dbReference>
<gene>
    <name evidence="2" type="primary">106091419</name>
</gene>
<dbReference type="Pfam" id="PF08241">
    <property type="entry name" value="Methyltransf_11"/>
    <property type="match status" value="1"/>
</dbReference>
<feature type="domain" description="Methyltransferase type 11" evidence="1">
    <location>
        <begin position="41"/>
        <end position="139"/>
    </location>
</feature>
<dbReference type="PANTHER" id="PTHR43861">
    <property type="entry name" value="TRANS-ACONITATE 2-METHYLTRANSFERASE-RELATED"/>
    <property type="match status" value="1"/>
</dbReference>
<dbReference type="PANTHER" id="PTHR43861:SF1">
    <property type="entry name" value="TRANS-ACONITATE 2-METHYLTRANSFERASE"/>
    <property type="match status" value="1"/>
</dbReference>
<dbReference type="KEGG" id="scac:106091419"/>
<evidence type="ECO:0000313" key="2">
    <source>
        <dbReference type="EnsemblMetazoa" id="SCAU006379-PA"/>
    </source>
</evidence>